<feature type="non-terminal residue" evidence="1">
    <location>
        <position position="1"/>
    </location>
</feature>
<dbReference type="Proteomes" id="UP000789920">
    <property type="component" value="Unassembled WGS sequence"/>
</dbReference>
<dbReference type="EMBL" id="CAJVQC010130811">
    <property type="protein sequence ID" value="CAG8841570.1"/>
    <property type="molecule type" value="Genomic_DNA"/>
</dbReference>
<proteinExistence type="predicted"/>
<sequence>LEDVNDDYVEYEHANESANIGNEYKGNVAYDSKWSGCSFEGPSKGKEKVIQSVVHNTRQHFELSKNVSSNEK</sequence>
<evidence type="ECO:0000313" key="2">
    <source>
        <dbReference type="Proteomes" id="UP000789920"/>
    </source>
</evidence>
<protein>
    <submittedName>
        <fullName evidence="1">15978_t:CDS:1</fullName>
    </submittedName>
</protein>
<keyword evidence="2" id="KW-1185">Reference proteome</keyword>
<feature type="non-terminal residue" evidence="1">
    <location>
        <position position="72"/>
    </location>
</feature>
<reference evidence="1" key="1">
    <citation type="submission" date="2021-06" db="EMBL/GenBank/DDBJ databases">
        <authorList>
            <person name="Kallberg Y."/>
            <person name="Tangrot J."/>
            <person name="Rosling A."/>
        </authorList>
    </citation>
    <scope>NUCLEOTIDE SEQUENCE</scope>
    <source>
        <strain evidence="1">MA461A</strain>
    </source>
</reference>
<name>A0ACA9SKU7_9GLOM</name>
<organism evidence="1 2">
    <name type="scientific">Racocetra persica</name>
    <dbReference type="NCBI Taxonomy" id="160502"/>
    <lineage>
        <taxon>Eukaryota</taxon>
        <taxon>Fungi</taxon>
        <taxon>Fungi incertae sedis</taxon>
        <taxon>Mucoromycota</taxon>
        <taxon>Glomeromycotina</taxon>
        <taxon>Glomeromycetes</taxon>
        <taxon>Diversisporales</taxon>
        <taxon>Gigasporaceae</taxon>
        <taxon>Racocetra</taxon>
    </lineage>
</organism>
<comment type="caution">
    <text evidence="1">The sequence shown here is derived from an EMBL/GenBank/DDBJ whole genome shotgun (WGS) entry which is preliminary data.</text>
</comment>
<accession>A0ACA9SKU7</accession>
<gene>
    <name evidence="1" type="ORF">RPERSI_LOCUS31936</name>
</gene>
<evidence type="ECO:0000313" key="1">
    <source>
        <dbReference type="EMBL" id="CAG8841570.1"/>
    </source>
</evidence>